<feature type="domain" description="WxL" evidence="2">
    <location>
        <begin position="14"/>
        <end position="225"/>
    </location>
</feature>
<accession>A0A3D8TVE8</accession>
<dbReference type="AlphaFoldDB" id="A0A3D8TVE8"/>
<reference evidence="4" key="1">
    <citation type="submission" date="2015-04" db="EMBL/GenBank/DDBJ databases">
        <authorList>
            <person name="Schardt J."/>
            <person name="Mueller-Herbst S."/>
            <person name="Scherer S."/>
            <person name="Huptas C."/>
        </authorList>
    </citation>
    <scope>NUCLEOTIDE SEQUENCE [LARGE SCALE GENOMIC DNA]</scope>
    <source>
        <strain evidence="4">Kiel-L1</strain>
    </source>
</reference>
<organism evidence="3 4">
    <name type="scientific">Listeria kieliensis</name>
    <dbReference type="NCBI Taxonomy" id="1621700"/>
    <lineage>
        <taxon>Bacteria</taxon>
        <taxon>Bacillati</taxon>
        <taxon>Bacillota</taxon>
        <taxon>Bacilli</taxon>
        <taxon>Bacillales</taxon>
        <taxon>Listeriaceae</taxon>
        <taxon>Listeria</taxon>
    </lineage>
</organism>
<dbReference type="Pfam" id="PF13731">
    <property type="entry name" value="WxL"/>
    <property type="match status" value="1"/>
</dbReference>
<dbReference type="Proteomes" id="UP000257055">
    <property type="component" value="Unassembled WGS sequence"/>
</dbReference>
<evidence type="ECO:0000313" key="3">
    <source>
        <dbReference type="EMBL" id="RDX02973.1"/>
    </source>
</evidence>
<protein>
    <recommendedName>
        <fullName evidence="2">WxL domain-containing protein</fullName>
    </recommendedName>
</protein>
<sequence>MVGFSWPSCSVEAASTSSKADLFYLPPDQVVTGPKHPYHPNQNVDFGDANRPTNRKGPLSLDFVPNIQFHAQKGSWEEERYYAPLIQVQRSDEKGLEQVPNFVQVTDDRGSLSGWTLVLRQNGQFRNGAHELEGTEIKLSKLHMVSGESKRPPIAFQEITLDPDGKESSLVIQAKKGTGAGTWLGLFGKDNQEAQTAISVTVPGEVTKEQGKYQTSLTWELHDSPI</sequence>
<comment type="caution">
    <text evidence="3">The sequence shown here is derived from an EMBL/GenBank/DDBJ whole genome shotgun (WGS) entry which is preliminary data.</text>
</comment>
<proteinExistence type="predicted"/>
<evidence type="ECO:0000259" key="2">
    <source>
        <dbReference type="Pfam" id="PF13731"/>
    </source>
</evidence>
<feature type="region of interest" description="Disordered" evidence="1">
    <location>
        <begin position="33"/>
        <end position="58"/>
    </location>
</feature>
<evidence type="ECO:0000256" key="1">
    <source>
        <dbReference type="SAM" id="MobiDB-lite"/>
    </source>
</evidence>
<evidence type="ECO:0000313" key="4">
    <source>
        <dbReference type="Proteomes" id="UP000257055"/>
    </source>
</evidence>
<gene>
    <name evidence="3" type="ORF">UR08_00210</name>
</gene>
<dbReference type="EMBL" id="LARY01000001">
    <property type="protein sequence ID" value="RDX02973.1"/>
    <property type="molecule type" value="Genomic_DNA"/>
</dbReference>
<dbReference type="InterPro" id="IPR027994">
    <property type="entry name" value="WxL_dom"/>
</dbReference>
<keyword evidence="4" id="KW-1185">Reference proteome</keyword>
<name>A0A3D8TVE8_9LIST</name>